<dbReference type="Pfam" id="PF00773">
    <property type="entry name" value="RNB"/>
    <property type="match status" value="1"/>
</dbReference>
<keyword evidence="12" id="KW-1185">Reference proteome</keyword>
<evidence type="ECO:0000256" key="5">
    <source>
        <dbReference type="ARBA" id="ARBA00022801"/>
    </source>
</evidence>
<dbReference type="InterPro" id="IPR040476">
    <property type="entry name" value="CSD2"/>
</dbReference>
<dbReference type="AlphaFoldDB" id="A0A0R1VWD8"/>
<comment type="function">
    <text evidence="8">3'-5' exoribonuclease that releases 5'-nucleoside monophosphates and is involved in maturation of structured RNAs.</text>
</comment>
<proteinExistence type="inferred from homology"/>
<protein>
    <recommendedName>
        <fullName evidence="8">Ribonuclease R</fullName>
        <shortName evidence="8">RNase R</shortName>
        <ecNumber evidence="8">3.1.13.1</ecNumber>
    </recommendedName>
</protein>
<dbReference type="NCBIfam" id="TIGR02063">
    <property type="entry name" value="RNase_R"/>
    <property type="match status" value="1"/>
</dbReference>
<dbReference type="CDD" id="cd04471">
    <property type="entry name" value="S1_RNase_R"/>
    <property type="match status" value="1"/>
</dbReference>
<name>A0A0R1VWD8_9LACO</name>
<dbReference type="PROSITE" id="PS01175">
    <property type="entry name" value="RIBONUCLEASE_II"/>
    <property type="match status" value="1"/>
</dbReference>
<dbReference type="SMART" id="SM00316">
    <property type="entry name" value="S1"/>
    <property type="match status" value="1"/>
</dbReference>
<gene>
    <name evidence="8" type="primary">rnr</name>
    <name evidence="11" type="ORF">FC15_GL001590</name>
</gene>
<dbReference type="InterPro" id="IPR001900">
    <property type="entry name" value="RNase_II/R"/>
</dbReference>
<evidence type="ECO:0000313" key="11">
    <source>
        <dbReference type="EMBL" id="KRM09757.1"/>
    </source>
</evidence>
<dbReference type="Pfam" id="PF00575">
    <property type="entry name" value="S1"/>
    <property type="match status" value="1"/>
</dbReference>
<dbReference type="InterPro" id="IPR050180">
    <property type="entry name" value="RNR_Ribonuclease"/>
</dbReference>
<dbReference type="SUPFAM" id="SSF50249">
    <property type="entry name" value="Nucleic acid-binding proteins"/>
    <property type="match status" value="4"/>
</dbReference>
<dbReference type="NCBIfam" id="TIGR00358">
    <property type="entry name" value="3_prime_RNase"/>
    <property type="match status" value="1"/>
</dbReference>
<evidence type="ECO:0000256" key="6">
    <source>
        <dbReference type="ARBA" id="ARBA00022839"/>
    </source>
</evidence>
<dbReference type="OrthoDB" id="9764149at2"/>
<sequence>MAEQDYLTAEVLEIFRQNPERKYGVQDINDILKLKGATAFKRLVKILATLEGEGSITVNEGGRFKLTPTSEEVIGKFAANDKGFGFVRVEADETSKEEIPDVFVPKQSTAHALQGDRVRVRIVKKANPWNGKGPEGEVIEIIEHGMTKLVGEFQPYSDTQVAKTGLIGYVRSHDKKLANYPVYIKDTGIHPQMGDMVQVEVTEYPSDAFPTRMLGLAITTLGNKNDPGVDIMSLVYSHGVRTEFPDDAKLQSQEIPDELQPNDWVNRKDLTDQVVVTIDGDDSKDFDDAVGLTRLPNGNFYLGVHIADVSHYVTEGSPLDKEAYERGTSTYLTDRVIPMLPFRLSNGICSLNPGENRLTLTCEMEIDQNGTILNHEIFPSVIRSKARMTYNNVNKIIEDHDPELIQRYQQLVPMFEDMAELHAILFKRRHDRGAIDFEETEAKIKVDEKGWPIDIVLRDRGTSEKMIESFMLAANETVAEHFNRSHVPFLYRVHETPDGEKIKSFFEFVSAFGIVGHGKADDIKPIELQKALAKVVDTPEEMVVTTMLLRSMKQAHYSVDPLGHFGLGAEYYTHFTSPIRRYPDLMVHRLIHTYASLGMGDKVKEKWAGKLPDVAVHTSEQERRSIDTERDVDDLKKAQYMMDKVGQEYPGVISSVTKFGMFISLENTVEGLIHISNMRDDYYDYDEKQMTLTGAKTHNVYRIGQEVRIRVLRADPDQGQIDFIIAGQDPAPTEKRPAFAKKPAQNQDHQPNRRGKYERQSSGRQGSRKR</sequence>
<keyword evidence="3 8" id="KW-0963">Cytoplasm</keyword>
<dbReference type="GO" id="GO:0006402">
    <property type="term" value="P:mRNA catabolic process"/>
    <property type="evidence" value="ECO:0007669"/>
    <property type="project" value="TreeGrafter"/>
</dbReference>
<dbReference type="EC" id="3.1.13.1" evidence="8"/>
<dbReference type="EMBL" id="AZFX01000045">
    <property type="protein sequence ID" value="KRM09757.1"/>
    <property type="molecule type" value="Genomic_DNA"/>
</dbReference>
<evidence type="ECO:0000256" key="2">
    <source>
        <dbReference type="ARBA" id="ARBA00004496"/>
    </source>
</evidence>
<dbReference type="Proteomes" id="UP000051315">
    <property type="component" value="Unassembled WGS sequence"/>
</dbReference>
<accession>A0A0R1VWD8</accession>
<dbReference type="SMART" id="SM00955">
    <property type="entry name" value="RNB"/>
    <property type="match status" value="1"/>
</dbReference>
<evidence type="ECO:0000256" key="7">
    <source>
        <dbReference type="ARBA" id="ARBA00022884"/>
    </source>
</evidence>
<dbReference type="STRING" id="1423735.FC15_GL001590"/>
<evidence type="ECO:0000313" key="12">
    <source>
        <dbReference type="Proteomes" id="UP000051315"/>
    </source>
</evidence>
<dbReference type="InterPro" id="IPR022966">
    <property type="entry name" value="RNase_II/R_CS"/>
</dbReference>
<keyword evidence="5 8" id="KW-0378">Hydrolase</keyword>
<reference evidence="11 12" key="1">
    <citation type="journal article" date="2015" name="Genome Announc.">
        <title>Expanding the biotechnology potential of lactobacilli through comparative genomics of 213 strains and associated genera.</title>
        <authorList>
            <person name="Sun Z."/>
            <person name="Harris H.M."/>
            <person name="McCann A."/>
            <person name="Guo C."/>
            <person name="Argimon S."/>
            <person name="Zhang W."/>
            <person name="Yang X."/>
            <person name="Jeffery I.B."/>
            <person name="Cooney J.C."/>
            <person name="Kagawa T.F."/>
            <person name="Liu W."/>
            <person name="Song Y."/>
            <person name="Salvetti E."/>
            <person name="Wrobel A."/>
            <person name="Rasinkangas P."/>
            <person name="Parkhill J."/>
            <person name="Rea M.C."/>
            <person name="O'Sullivan O."/>
            <person name="Ritari J."/>
            <person name="Douillard F.P."/>
            <person name="Paul Ross R."/>
            <person name="Yang R."/>
            <person name="Briner A.E."/>
            <person name="Felis G.E."/>
            <person name="de Vos W.M."/>
            <person name="Barrangou R."/>
            <person name="Klaenhammer T.R."/>
            <person name="Caufield P.W."/>
            <person name="Cui Y."/>
            <person name="Zhang H."/>
            <person name="O'Toole P.W."/>
        </authorList>
    </citation>
    <scope>NUCLEOTIDE SEQUENCE [LARGE SCALE GENOMIC DNA]</scope>
    <source>
        <strain evidence="11 12">DSM 17758</strain>
    </source>
</reference>
<evidence type="ECO:0000256" key="1">
    <source>
        <dbReference type="ARBA" id="ARBA00001849"/>
    </source>
</evidence>
<evidence type="ECO:0000256" key="9">
    <source>
        <dbReference type="SAM" id="MobiDB-lite"/>
    </source>
</evidence>
<dbReference type="InterPro" id="IPR011805">
    <property type="entry name" value="RNase_R"/>
</dbReference>
<evidence type="ECO:0000256" key="4">
    <source>
        <dbReference type="ARBA" id="ARBA00022722"/>
    </source>
</evidence>
<comment type="caution">
    <text evidence="11">The sequence shown here is derived from an EMBL/GenBank/DDBJ whole genome shotgun (WGS) entry which is preliminary data.</text>
</comment>
<evidence type="ECO:0000256" key="8">
    <source>
        <dbReference type="HAMAP-Rule" id="MF_01895"/>
    </source>
</evidence>
<dbReference type="GO" id="GO:0008859">
    <property type="term" value="F:exoribonuclease II activity"/>
    <property type="evidence" value="ECO:0007669"/>
    <property type="project" value="UniProtKB-UniRule"/>
</dbReference>
<dbReference type="GO" id="GO:0005829">
    <property type="term" value="C:cytosol"/>
    <property type="evidence" value="ECO:0007669"/>
    <property type="project" value="TreeGrafter"/>
</dbReference>
<dbReference type="InterPro" id="IPR004476">
    <property type="entry name" value="RNase_II/RNase_R"/>
</dbReference>
<comment type="catalytic activity">
    <reaction evidence="1 8">
        <text>Exonucleolytic cleavage in the 3'- to 5'-direction to yield nucleoside 5'-phosphates.</text>
        <dbReference type="EC" id="3.1.13.1"/>
    </reaction>
</comment>
<dbReference type="PANTHER" id="PTHR23355:SF9">
    <property type="entry name" value="DIS3-LIKE EXONUCLEASE 2"/>
    <property type="match status" value="1"/>
</dbReference>
<dbReference type="PROSITE" id="PS50126">
    <property type="entry name" value="S1"/>
    <property type="match status" value="1"/>
</dbReference>
<dbReference type="PANTHER" id="PTHR23355">
    <property type="entry name" value="RIBONUCLEASE"/>
    <property type="match status" value="1"/>
</dbReference>
<dbReference type="InterPro" id="IPR013223">
    <property type="entry name" value="RNase_B_OB_dom"/>
</dbReference>
<evidence type="ECO:0000259" key="10">
    <source>
        <dbReference type="PROSITE" id="PS50126"/>
    </source>
</evidence>
<dbReference type="InterPro" id="IPR012340">
    <property type="entry name" value="NA-bd_OB-fold"/>
</dbReference>
<dbReference type="GO" id="GO:0003723">
    <property type="term" value="F:RNA binding"/>
    <property type="evidence" value="ECO:0007669"/>
    <property type="project" value="UniProtKB-UniRule"/>
</dbReference>
<keyword evidence="7 8" id="KW-0694">RNA-binding</keyword>
<dbReference type="RefSeq" id="WP_057824578.1">
    <property type="nucleotide sequence ID" value="NZ_AZFX01000045.1"/>
</dbReference>
<dbReference type="Pfam" id="PF17876">
    <property type="entry name" value="CSD2"/>
    <property type="match status" value="1"/>
</dbReference>
<comment type="similarity">
    <text evidence="8">Belongs to the RNR ribonuclease family. RNase R subfamily.</text>
</comment>
<evidence type="ECO:0000256" key="3">
    <source>
        <dbReference type="ARBA" id="ARBA00022490"/>
    </source>
</evidence>
<dbReference type="InterPro" id="IPR003029">
    <property type="entry name" value="S1_domain"/>
</dbReference>
<keyword evidence="4 8" id="KW-0540">Nuclease</keyword>
<dbReference type="HAMAP" id="MF_01895">
    <property type="entry name" value="RNase_R"/>
    <property type="match status" value="1"/>
</dbReference>
<comment type="subcellular location">
    <subcellularLocation>
        <location evidence="2 8">Cytoplasm</location>
    </subcellularLocation>
</comment>
<dbReference type="Gene3D" id="2.40.50.140">
    <property type="entry name" value="Nucleic acid-binding proteins"/>
    <property type="match status" value="2"/>
</dbReference>
<keyword evidence="6 8" id="KW-0269">Exonuclease</keyword>
<feature type="region of interest" description="Disordered" evidence="9">
    <location>
        <begin position="727"/>
        <end position="770"/>
    </location>
</feature>
<feature type="domain" description="S1 motif" evidence="10">
    <location>
        <begin position="646"/>
        <end position="726"/>
    </location>
</feature>
<dbReference type="Pfam" id="PF08206">
    <property type="entry name" value="OB_RNB"/>
    <property type="match status" value="1"/>
</dbReference>
<organism evidence="11 12">
    <name type="scientific">Lapidilactobacillus concavus DSM 17758</name>
    <dbReference type="NCBI Taxonomy" id="1423735"/>
    <lineage>
        <taxon>Bacteria</taxon>
        <taxon>Bacillati</taxon>
        <taxon>Bacillota</taxon>
        <taxon>Bacilli</taxon>
        <taxon>Lactobacillales</taxon>
        <taxon>Lactobacillaceae</taxon>
        <taxon>Lapidilactobacillus</taxon>
    </lineage>
</organism>
<dbReference type="PATRIC" id="fig|1423735.3.peg.1649"/>